<accession>A0A4S2A9W8</accession>
<keyword evidence="3" id="KW-1185">Reference proteome</keyword>
<comment type="caution">
    <text evidence="2">The sequence shown here is derived from an EMBL/GenBank/DDBJ whole genome shotgun (WGS) entry which is preliminary data.</text>
</comment>
<dbReference type="RefSeq" id="WP_136011533.1">
    <property type="nucleotide sequence ID" value="NZ_SRYZ01000092.1"/>
</dbReference>
<evidence type="ECO:0000313" key="3">
    <source>
        <dbReference type="Proteomes" id="UP000310532"/>
    </source>
</evidence>
<organism evidence="2 3">
    <name type="scientific">Bacteroides muris</name>
    <name type="common">ex Afrizal et al. 2022</name>
    <dbReference type="NCBI Taxonomy" id="2516960"/>
    <lineage>
        <taxon>Bacteria</taxon>
        <taxon>Pseudomonadati</taxon>
        <taxon>Bacteroidota</taxon>
        <taxon>Bacteroidia</taxon>
        <taxon>Bacteroidales</taxon>
        <taxon>Bacteroidaceae</taxon>
        <taxon>Bacteroides</taxon>
    </lineage>
</organism>
<sequence>MHSILEQCYNQFLSDFSESWLPDGEDENVLFDKKSQIDSFFEVCFIQLSKSIISGEYIGTPNFIDVLNRFLEKTAAVEYAPSESRNKKVDKLLSSYRDLNYSIYNSLKRYNSFIIATKKKFNTEEDKYKYGFYRLKKEEATDNNLILFSEIVIPLCIYDYQFPANEDEFQDILIIRNRLMEYMSEGSAERKAILSILLQKCHFIIRKIKKTPFYYNIESAVELIFPMEMNIGSYDEFVKEECNSASKAEELLADINGINPNLKSFVLLMKYYKQNFTDKSDIDKMWFVLNQFSNIYQIRRDTQAFISPANSVEEYNKFSLNSIFNFLHNCCFSFYIQKCEPNLRQIKEKLLHIEHIQAKTGVKNFHPYEKAIEAIIRCIELHIGKDDFDNRLIEDKLEELNRVILLYKEAYDWSSSHQFFPFQLPFEESMCSVGDGSIRLFMPSAYARYINYNTLKERLEQFNRTKEYLRFRCDLSMERKEITQIKEDIKASDKKAYDSIAIFIAAITFLFGIVNIFINNTTLNLYQLITNTIGLGILLLLFAFSYLFVSPLLVQRISWTHYRKTGRFIVGIIVIVSYFILICSLCGYSQSAIDKTGRTGTIIDTLHNESKSELQQIKPVQ</sequence>
<keyword evidence="1" id="KW-0472">Membrane</keyword>
<keyword evidence="1" id="KW-1133">Transmembrane helix</keyword>
<gene>
    <name evidence="2" type="ORF">E5355_18830</name>
</gene>
<keyword evidence="1" id="KW-0812">Transmembrane</keyword>
<feature type="transmembrane region" description="Helical" evidence="1">
    <location>
        <begin position="568"/>
        <end position="588"/>
    </location>
</feature>
<protein>
    <submittedName>
        <fullName evidence="2">Uncharacterized protein</fullName>
    </submittedName>
</protein>
<name>A0A4S2A9W8_9BACE</name>
<dbReference type="Proteomes" id="UP000310532">
    <property type="component" value="Unassembled WGS sequence"/>
</dbReference>
<proteinExistence type="predicted"/>
<reference evidence="2 3" key="1">
    <citation type="submission" date="2019-04" db="EMBL/GenBank/DDBJ databases">
        <title>Microbes associate with the intestines of laboratory mice.</title>
        <authorList>
            <person name="Navarre W."/>
            <person name="Wong E."/>
            <person name="Huang K."/>
            <person name="Tropini C."/>
            <person name="Ng K."/>
            <person name="Yu B."/>
        </authorList>
    </citation>
    <scope>NUCLEOTIDE SEQUENCE [LARGE SCALE GENOMIC DNA]</scope>
    <source>
        <strain evidence="2 3">NM69_E16B</strain>
    </source>
</reference>
<feature type="transmembrane region" description="Helical" evidence="1">
    <location>
        <begin position="500"/>
        <end position="518"/>
    </location>
</feature>
<evidence type="ECO:0000313" key="2">
    <source>
        <dbReference type="EMBL" id="TGX97498.1"/>
    </source>
</evidence>
<feature type="transmembrane region" description="Helical" evidence="1">
    <location>
        <begin position="525"/>
        <end position="548"/>
    </location>
</feature>
<dbReference type="AlphaFoldDB" id="A0A4S2A9W8"/>
<evidence type="ECO:0000256" key="1">
    <source>
        <dbReference type="SAM" id="Phobius"/>
    </source>
</evidence>
<dbReference type="EMBL" id="SRYZ01000092">
    <property type="protein sequence ID" value="TGX97498.1"/>
    <property type="molecule type" value="Genomic_DNA"/>
</dbReference>